<evidence type="ECO:0000256" key="2">
    <source>
        <dbReference type="ARBA" id="ARBA00023002"/>
    </source>
</evidence>
<dbReference type="Gene3D" id="3.30.465.10">
    <property type="match status" value="1"/>
</dbReference>
<dbReference type="Gene3D" id="3.30.70.2530">
    <property type="match status" value="1"/>
</dbReference>
<accession>A0ABW3UG63</accession>
<keyword evidence="5" id="KW-1185">Reference proteome</keyword>
<dbReference type="InterPro" id="IPR010031">
    <property type="entry name" value="FAD_lactone_oxidase-like"/>
</dbReference>
<sequence length="419" mass="47470">MESYRNWAGNYTYGTTNLHVPESLEQVQEYVARFNRIKVLGTRHSFNGIADSRENLLSLEKLNRVVELDKQRRKVTVEGGIRYGELCRYLHSHGFALHNLASLPHITVAGACATATHGSGDRNGSLAAAVHALEIIKADGEKIVLSRDQGDGILEGAVVGLGGLGVVTKITLDVVPVFQISQHVYDNLPLAQLKDNFDAIFSSAYSVSLFTDWKQSAFNQVWQKRVLSQDADPVTEDFFGAARALENRHPVPGLTAENCSEQLGIPGPWHERLPHFRMDFTPSAGEELQSEYFVSRQDAYSALQAIEQLKERIAPLLHVSEVRTIAADDLWMSPCYQRDSVAFHFTWKPLVEDVRQLLPILEEKLEPYQARPHWAKLFAMTPSRLRSLYEKLPDFQQLLLRYDPEGKFRNDYLNHYIMH</sequence>
<dbReference type="PIRSF" id="PIRSF000136">
    <property type="entry name" value="LGO_GLO"/>
    <property type="match status" value="1"/>
</dbReference>
<dbReference type="Gene3D" id="3.30.43.10">
    <property type="entry name" value="Uridine Diphospho-n-acetylenolpyruvylglucosamine Reductase, domain 2"/>
    <property type="match status" value="1"/>
</dbReference>
<dbReference type="InterPro" id="IPR016169">
    <property type="entry name" value="FAD-bd_PCMH_sub2"/>
</dbReference>
<feature type="domain" description="FAD-binding PCMH-type" evidence="3">
    <location>
        <begin position="11"/>
        <end position="177"/>
    </location>
</feature>
<dbReference type="Pfam" id="PF01565">
    <property type="entry name" value="FAD_binding_4"/>
    <property type="match status" value="1"/>
</dbReference>
<dbReference type="SUPFAM" id="SSF56176">
    <property type="entry name" value="FAD-binding/transporter-associated domain-like"/>
    <property type="match status" value="1"/>
</dbReference>
<dbReference type="Proteomes" id="UP001597180">
    <property type="component" value="Unassembled WGS sequence"/>
</dbReference>
<dbReference type="PANTHER" id="PTHR43762:SF1">
    <property type="entry name" value="D-ARABINONO-1,4-LACTONE OXIDASE"/>
    <property type="match status" value="1"/>
</dbReference>
<reference evidence="5" key="1">
    <citation type="journal article" date="2019" name="Int. J. Syst. Evol. Microbiol.">
        <title>The Global Catalogue of Microorganisms (GCM) 10K type strain sequencing project: providing services to taxonomists for standard genome sequencing and annotation.</title>
        <authorList>
            <consortium name="The Broad Institute Genomics Platform"/>
            <consortium name="The Broad Institute Genome Sequencing Center for Infectious Disease"/>
            <person name="Wu L."/>
            <person name="Ma J."/>
        </authorList>
    </citation>
    <scope>NUCLEOTIDE SEQUENCE [LARGE SCALE GENOMIC DNA]</scope>
    <source>
        <strain evidence="5">CCUG 53270</strain>
    </source>
</reference>
<proteinExistence type="predicted"/>
<evidence type="ECO:0000256" key="1">
    <source>
        <dbReference type="ARBA" id="ARBA00022630"/>
    </source>
</evidence>
<dbReference type="Pfam" id="PF04030">
    <property type="entry name" value="ALO"/>
    <property type="match status" value="1"/>
</dbReference>
<dbReference type="InterPro" id="IPR036318">
    <property type="entry name" value="FAD-bd_PCMH-like_sf"/>
</dbReference>
<evidence type="ECO:0000313" key="5">
    <source>
        <dbReference type="Proteomes" id="UP001597180"/>
    </source>
</evidence>
<keyword evidence="2" id="KW-0560">Oxidoreductase</keyword>
<dbReference type="EMBL" id="JBHTLU010000012">
    <property type="protein sequence ID" value="MFD1219957.1"/>
    <property type="molecule type" value="Genomic_DNA"/>
</dbReference>
<dbReference type="InterPro" id="IPR016166">
    <property type="entry name" value="FAD-bd_PCMH"/>
</dbReference>
<comment type="caution">
    <text evidence="4">The sequence shown here is derived from an EMBL/GenBank/DDBJ whole genome shotgun (WGS) entry which is preliminary data.</text>
</comment>
<evidence type="ECO:0000259" key="3">
    <source>
        <dbReference type="PROSITE" id="PS51387"/>
    </source>
</evidence>
<evidence type="ECO:0000313" key="4">
    <source>
        <dbReference type="EMBL" id="MFD1219957.1"/>
    </source>
</evidence>
<dbReference type="Gene3D" id="1.10.45.10">
    <property type="entry name" value="Vanillyl-alcohol Oxidase, Chain A, domain 4"/>
    <property type="match status" value="1"/>
</dbReference>
<keyword evidence="1" id="KW-0285">Flavoprotein</keyword>
<name>A0ABW3UG63_9BACL</name>
<protein>
    <submittedName>
        <fullName evidence="4">FAD-binding protein</fullName>
    </submittedName>
</protein>
<organism evidence="4 5">
    <name type="scientific">Paenibacillus vulneris</name>
    <dbReference type="NCBI Taxonomy" id="1133364"/>
    <lineage>
        <taxon>Bacteria</taxon>
        <taxon>Bacillati</taxon>
        <taxon>Bacillota</taxon>
        <taxon>Bacilli</taxon>
        <taxon>Bacillales</taxon>
        <taxon>Paenibacillaceae</taxon>
        <taxon>Paenibacillus</taxon>
    </lineage>
</organism>
<dbReference type="InterPro" id="IPR016167">
    <property type="entry name" value="FAD-bd_PCMH_sub1"/>
</dbReference>
<dbReference type="PANTHER" id="PTHR43762">
    <property type="entry name" value="L-GULONOLACTONE OXIDASE"/>
    <property type="match status" value="1"/>
</dbReference>
<dbReference type="InterPro" id="IPR007173">
    <property type="entry name" value="ALO_C"/>
</dbReference>
<dbReference type="InterPro" id="IPR006094">
    <property type="entry name" value="Oxid_FAD_bind_N"/>
</dbReference>
<dbReference type="RefSeq" id="WP_345594324.1">
    <property type="nucleotide sequence ID" value="NZ_BAABJG010000055.1"/>
</dbReference>
<dbReference type="InterPro" id="IPR016171">
    <property type="entry name" value="Vanillyl_alc_oxidase_C-sub2"/>
</dbReference>
<dbReference type="PROSITE" id="PS51387">
    <property type="entry name" value="FAD_PCMH"/>
    <property type="match status" value="1"/>
</dbReference>
<dbReference type="Gene3D" id="3.30.70.2520">
    <property type="match status" value="1"/>
</dbReference>
<gene>
    <name evidence="4" type="ORF">ACFQ4B_07495</name>
</gene>